<gene>
    <name evidence="1" type="ORF">A0H81_07309</name>
</gene>
<organism evidence="1 2">
    <name type="scientific">Grifola frondosa</name>
    <name type="common">Maitake</name>
    <name type="synonym">Polyporus frondosus</name>
    <dbReference type="NCBI Taxonomy" id="5627"/>
    <lineage>
        <taxon>Eukaryota</taxon>
        <taxon>Fungi</taxon>
        <taxon>Dikarya</taxon>
        <taxon>Basidiomycota</taxon>
        <taxon>Agaricomycotina</taxon>
        <taxon>Agaricomycetes</taxon>
        <taxon>Polyporales</taxon>
        <taxon>Grifolaceae</taxon>
        <taxon>Grifola</taxon>
    </lineage>
</organism>
<name>A0A1C7M8M3_GRIFR</name>
<comment type="caution">
    <text evidence="1">The sequence shown here is derived from an EMBL/GenBank/DDBJ whole genome shotgun (WGS) entry which is preliminary data.</text>
</comment>
<sequence>MSSSPAGKSWPLFALFHAVTPVIFNAPAHFVCVPSSLLRRLCVAFSGALAPSQCVIPAPLRYILDVVDSIQVPVLEPFLRRWHLFFLWRQWKPQ</sequence>
<keyword evidence="2" id="KW-1185">Reference proteome</keyword>
<accession>A0A1C7M8M3</accession>
<evidence type="ECO:0000313" key="2">
    <source>
        <dbReference type="Proteomes" id="UP000092993"/>
    </source>
</evidence>
<dbReference type="Proteomes" id="UP000092993">
    <property type="component" value="Unassembled WGS sequence"/>
</dbReference>
<proteinExistence type="predicted"/>
<evidence type="ECO:0000313" key="1">
    <source>
        <dbReference type="EMBL" id="OBZ73168.1"/>
    </source>
</evidence>
<protein>
    <submittedName>
        <fullName evidence="1">Uncharacterized protein</fullName>
    </submittedName>
</protein>
<reference evidence="1 2" key="1">
    <citation type="submission" date="2016-03" db="EMBL/GenBank/DDBJ databases">
        <title>Whole genome sequencing of Grifola frondosa 9006-11.</title>
        <authorList>
            <person name="Min B."/>
            <person name="Park H."/>
            <person name="Kim J.-G."/>
            <person name="Cho H."/>
            <person name="Oh Y.-L."/>
            <person name="Kong W.-S."/>
            <person name="Choi I.-G."/>
        </authorList>
    </citation>
    <scope>NUCLEOTIDE SEQUENCE [LARGE SCALE GENOMIC DNA]</scope>
    <source>
        <strain evidence="1 2">9006-11</strain>
    </source>
</reference>
<dbReference type="EMBL" id="LUGG01000007">
    <property type="protein sequence ID" value="OBZ73168.1"/>
    <property type="molecule type" value="Genomic_DNA"/>
</dbReference>
<dbReference type="AlphaFoldDB" id="A0A1C7M8M3"/>